<dbReference type="InterPro" id="IPR057159">
    <property type="entry name" value="DUF7837"/>
</dbReference>
<feature type="region of interest" description="Disordered" evidence="1">
    <location>
        <begin position="1"/>
        <end position="27"/>
    </location>
</feature>
<feature type="compositionally biased region" description="Basic and acidic residues" evidence="1">
    <location>
        <begin position="1"/>
        <end position="11"/>
    </location>
</feature>
<evidence type="ECO:0000313" key="3">
    <source>
        <dbReference type="EMBL" id="GAA0541531.1"/>
    </source>
</evidence>
<reference evidence="3" key="1">
    <citation type="journal article" date="2014" name="Int. J. Syst. Evol. Microbiol.">
        <title>Complete genome sequence of Corynebacterium casei LMG S-19264T (=DSM 44701T), isolated from a smear-ripened cheese.</title>
        <authorList>
            <consortium name="US DOE Joint Genome Institute (JGI-PGF)"/>
            <person name="Walter F."/>
            <person name="Albersmeier A."/>
            <person name="Kalinowski J."/>
            <person name="Ruckert C."/>
        </authorList>
    </citation>
    <scope>NUCLEOTIDE SEQUENCE</scope>
    <source>
        <strain evidence="3">JCM 14265</strain>
    </source>
</reference>
<reference evidence="3" key="2">
    <citation type="submission" date="2023-12" db="EMBL/GenBank/DDBJ databases">
        <authorList>
            <person name="Sun Q."/>
            <person name="Inoue M."/>
        </authorList>
    </citation>
    <scope>NUCLEOTIDE SEQUENCE</scope>
    <source>
        <strain evidence="3">JCM 14265</strain>
    </source>
</reference>
<dbReference type="EMBL" id="BAAADQ010000006">
    <property type="protein sequence ID" value="GAA0541531.1"/>
    <property type="molecule type" value="Genomic_DNA"/>
</dbReference>
<comment type="caution">
    <text evidence="3">The sequence shown here is derived from an EMBL/GenBank/DDBJ whole genome shotgun (WGS) entry which is preliminary data.</text>
</comment>
<evidence type="ECO:0000313" key="4">
    <source>
        <dbReference type="Proteomes" id="UP001501425"/>
    </source>
</evidence>
<protein>
    <recommendedName>
        <fullName evidence="2">DUF7837 domain-containing protein</fullName>
    </recommendedName>
</protein>
<gene>
    <name evidence="3" type="ORF">GCM10008994_15770</name>
</gene>
<sequence length="68" mass="7344">MKLNGRMEGESHAPPSPLMTDSPPALGHCPSCEQEISAAWKLIEYEQADGNTGIFAECPSCEKVVKPE</sequence>
<evidence type="ECO:0000259" key="2">
    <source>
        <dbReference type="Pfam" id="PF25207"/>
    </source>
</evidence>
<name>A0AAV3SSC8_9EURY</name>
<organism evidence="3 4">
    <name type="scientific">Halorubrum ejinorense</name>
    <dbReference type="NCBI Taxonomy" id="425309"/>
    <lineage>
        <taxon>Archaea</taxon>
        <taxon>Methanobacteriati</taxon>
        <taxon>Methanobacteriota</taxon>
        <taxon>Stenosarchaea group</taxon>
        <taxon>Halobacteria</taxon>
        <taxon>Halobacteriales</taxon>
        <taxon>Haloferacaceae</taxon>
        <taxon>Halorubrum</taxon>
    </lineage>
</organism>
<evidence type="ECO:0000256" key="1">
    <source>
        <dbReference type="SAM" id="MobiDB-lite"/>
    </source>
</evidence>
<feature type="domain" description="DUF7837" evidence="2">
    <location>
        <begin position="24"/>
        <end position="68"/>
    </location>
</feature>
<dbReference type="Pfam" id="PF25207">
    <property type="entry name" value="DUF7837"/>
    <property type="match status" value="1"/>
</dbReference>
<accession>A0AAV3SSC8</accession>
<proteinExistence type="predicted"/>
<dbReference type="Proteomes" id="UP001501425">
    <property type="component" value="Unassembled WGS sequence"/>
</dbReference>
<dbReference type="AlphaFoldDB" id="A0AAV3SSC8"/>